<sequence length="111" mass="11717">MRRCEGLPGMVRFLLCQTAIGFGLAALAMAFLLAADPNEARALLLRGAGHWWPGALLWLFLGLTFSAVQIGVALALLDGASPPPRRGPPVPAWLPGLVPARAKARRPGAKN</sequence>
<comment type="caution">
    <text evidence="2">The sequence shown here is derived from an EMBL/GenBank/DDBJ whole genome shotgun (WGS) entry which is preliminary data.</text>
</comment>
<evidence type="ECO:0000313" key="2">
    <source>
        <dbReference type="EMBL" id="NKC32409.1"/>
    </source>
</evidence>
<name>A0ABX1E5F0_9PROT</name>
<gene>
    <name evidence="2" type="ORF">HEQ75_16210</name>
</gene>
<feature type="transmembrane region" description="Helical" evidence="1">
    <location>
        <begin position="55"/>
        <end position="77"/>
    </location>
</feature>
<keyword evidence="1" id="KW-0472">Membrane</keyword>
<evidence type="ECO:0000313" key="3">
    <source>
        <dbReference type="Proteomes" id="UP000787635"/>
    </source>
</evidence>
<evidence type="ECO:0000256" key="1">
    <source>
        <dbReference type="SAM" id="Phobius"/>
    </source>
</evidence>
<proteinExistence type="predicted"/>
<keyword evidence="1" id="KW-1133">Transmembrane helix</keyword>
<dbReference type="RefSeq" id="WP_168032468.1">
    <property type="nucleotide sequence ID" value="NZ_JAAVNE010000026.1"/>
</dbReference>
<accession>A0ABX1E5F0</accession>
<protein>
    <submittedName>
        <fullName evidence="2">Uncharacterized protein</fullName>
    </submittedName>
</protein>
<feature type="transmembrane region" description="Helical" evidence="1">
    <location>
        <begin position="12"/>
        <end position="35"/>
    </location>
</feature>
<keyword evidence="1" id="KW-0812">Transmembrane</keyword>
<dbReference type="EMBL" id="JAAVNE010000026">
    <property type="protein sequence ID" value="NKC32409.1"/>
    <property type="molecule type" value="Genomic_DNA"/>
</dbReference>
<keyword evidence="3" id="KW-1185">Reference proteome</keyword>
<dbReference type="Proteomes" id="UP000787635">
    <property type="component" value="Unassembled WGS sequence"/>
</dbReference>
<organism evidence="2 3">
    <name type="scientific">Falsiroseomonas selenitidurans</name>
    <dbReference type="NCBI Taxonomy" id="2716335"/>
    <lineage>
        <taxon>Bacteria</taxon>
        <taxon>Pseudomonadati</taxon>
        <taxon>Pseudomonadota</taxon>
        <taxon>Alphaproteobacteria</taxon>
        <taxon>Acetobacterales</taxon>
        <taxon>Roseomonadaceae</taxon>
        <taxon>Falsiroseomonas</taxon>
    </lineage>
</organism>
<reference evidence="2 3" key="1">
    <citation type="submission" date="2020-03" db="EMBL/GenBank/DDBJ databases">
        <title>Roseomonas selenitidurans sp. nov. isolated from urban soil.</title>
        <authorList>
            <person name="Liu H."/>
        </authorList>
    </citation>
    <scope>NUCLEOTIDE SEQUENCE [LARGE SCALE GENOMIC DNA]</scope>
    <source>
        <strain evidence="2 3">BU-1</strain>
    </source>
</reference>